<evidence type="ECO:0000256" key="6">
    <source>
        <dbReference type="ARBA" id="ARBA00022825"/>
    </source>
</evidence>
<dbReference type="PANTHER" id="PTHR24256">
    <property type="entry name" value="TRYPTASE-RELATED"/>
    <property type="match status" value="1"/>
</dbReference>
<keyword evidence="6" id="KW-0720">Serine protease</keyword>
<dbReference type="SUPFAM" id="SSF50494">
    <property type="entry name" value="Trypsin-like serine proteases"/>
    <property type="match status" value="1"/>
</dbReference>
<dbReference type="InterPro" id="IPR001314">
    <property type="entry name" value="Peptidase_S1A"/>
</dbReference>
<dbReference type="InterPro" id="IPR001254">
    <property type="entry name" value="Trypsin_dom"/>
</dbReference>
<sequence length="342" mass="38224">VYSAHRYTAVPLSFQSQLLLSKFPLNESCLDTPNKYLSKNKMRDWLNIVPPIMLLALVAAGQLDRDGLLNKLPRNTCGTQPRVDVEYKILAGGGVPLGVYPWLAALGYTTKSSNSTKTHWACMGSLISDQYVLTTTNCLNPALTSRYTLTTVRLGELDLESTADGASTIDVEVEKIILHPEFNNTMMINDIAIIKLKRKVEFNDKVRPICLPYAEEFQNSSFVNSTVEIAGWGNTRNDRRNRHLMEAELSVTDLAECRMNITNVLSRVVIDERVICAYAPGKDACQGDGGGPLMITRRLNNKERIYVLGLVSYGYRCGMEGFPGVYTRVSKYIPWILDNIEV</sequence>
<evidence type="ECO:0000256" key="7">
    <source>
        <dbReference type="ARBA" id="ARBA00023145"/>
    </source>
</evidence>
<dbReference type="InterPro" id="IPR043504">
    <property type="entry name" value="Peptidase_S1_PA_chymotrypsin"/>
</dbReference>
<evidence type="ECO:0000259" key="11">
    <source>
        <dbReference type="PROSITE" id="PS50240"/>
    </source>
</evidence>
<comment type="similarity">
    <text evidence="9">Belongs to the peptidase S1 family. CLIP subfamily.</text>
</comment>
<feature type="domain" description="Peptidase S1" evidence="11">
    <location>
        <begin position="89"/>
        <end position="341"/>
    </location>
</feature>
<gene>
    <name evidence="12" type="ORF">g.30512</name>
</gene>
<keyword evidence="5" id="KW-0378">Hydrolase</keyword>
<evidence type="ECO:0000256" key="3">
    <source>
        <dbReference type="ARBA" id="ARBA00022670"/>
    </source>
</evidence>
<keyword evidence="3" id="KW-0645">Protease</keyword>
<accession>A0A1B6FZD3</accession>
<evidence type="ECO:0000256" key="4">
    <source>
        <dbReference type="ARBA" id="ARBA00022729"/>
    </source>
</evidence>
<organism evidence="12">
    <name type="scientific">Cuerna arida</name>
    <dbReference type="NCBI Taxonomy" id="1464854"/>
    <lineage>
        <taxon>Eukaryota</taxon>
        <taxon>Metazoa</taxon>
        <taxon>Ecdysozoa</taxon>
        <taxon>Arthropoda</taxon>
        <taxon>Hexapoda</taxon>
        <taxon>Insecta</taxon>
        <taxon>Pterygota</taxon>
        <taxon>Neoptera</taxon>
        <taxon>Paraneoptera</taxon>
        <taxon>Hemiptera</taxon>
        <taxon>Auchenorrhyncha</taxon>
        <taxon>Membracoidea</taxon>
        <taxon>Cicadellidae</taxon>
        <taxon>Cicadellinae</taxon>
        <taxon>Proconiini</taxon>
        <taxon>Cuerna</taxon>
    </lineage>
</organism>
<dbReference type="GO" id="GO:0004252">
    <property type="term" value="F:serine-type endopeptidase activity"/>
    <property type="evidence" value="ECO:0007669"/>
    <property type="project" value="InterPro"/>
</dbReference>
<evidence type="ECO:0000256" key="9">
    <source>
        <dbReference type="ARBA" id="ARBA00024195"/>
    </source>
</evidence>
<dbReference type="InterPro" id="IPR051487">
    <property type="entry name" value="Ser/Thr_Proteases_Immune/Dev"/>
</dbReference>
<dbReference type="Gene3D" id="2.40.10.10">
    <property type="entry name" value="Trypsin-like serine proteases"/>
    <property type="match status" value="2"/>
</dbReference>
<dbReference type="PROSITE" id="PS50240">
    <property type="entry name" value="TRYPSIN_DOM"/>
    <property type="match status" value="1"/>
</dbReference>
<dbReference type="CDD" id="cd00190">
    <property type="entry name" value="Tryp_SPc"/>
    <property type="match status" value="1"/>
</dbReference>
<dbReference type="GO" id="GO:0006508">
    <property type="term" value="P:proteolysis"/>
    <property type="evidence" value="ECO:0007669"/>
    <property type="project" value="UniProtKB-KW"/>
</dbReference>
<keyword evidence="10" id="KW-1133">Transmembrane helix</keyword>
<protein>
    <recommendedName>
        <fullName evidence="11">Peptidase S1 domain-containing protein</fullName>
    </recommendedName>
</protein>
<dbReference type="Pfam" id="PF00089">
    <property type="entry name" value="Trypsin"/>
    <property type="match status" value="1"/>
</dbReference>
<keyword evidence="7" id="KW-0865">Zymogen</keyword>
<keyword evidence="10" id="KW-0812">Transmembrane</keyword>
<keyword evidence="10" id="KW-0472">Membrane</keyword>
<evidence type="ECO:0000256" key="1">
    <source>
        <dbReference type="ARBA" id="ARBA00004613"/>
    </source>
</evidence>
<comment type="subcellular location">
    <subcellularLocation>
        <location evidence="1">Secreted</location>
    </subcellularLocation>
</comment>
<dbReference type="EMBL" id="GECZ01014221">
    <property type="protein sequence ID" value="JAS55548.1"/>
    <property type="molecule type" value="Transcribed_RNA"/>
</dbReference>
<dbReference type="PRINTS" id="PR00722">
    <property type="entry name" value="CHYMOTRYPSIN"/>
</dbReference>
<evidence type="ECO:0000256" key="5">
    <source>
        <dbReference type="ARBA" id="ARBA00022801"/>
    </source>
</evidence>
<name>A0A1B6FZD3_9HEMI</name>
<evidence type="ECO:0000256" key="2">
    <source>
        <dbReference type="ARBA" id="ARBA00022525"/>
    </source>
</evidence>
<dbReference type="GO" id="GO:0005576">
    <property type="term" value="C:extracellular region"/>
    <property type="evidence" value="ECO:0007669"/>
    <property type="project" value="UniProtKB-SubCell"/>
</dbReference>
<dbReference type="FunFam" id="2.40.10.10:FF:000146">
    <property type="entry name" value="Serine protease 53"/>
    <property type="match status" value="1"/>
</dbReference>
<feature type="non-terminal residue" evidence="12">
    <location>
        <position position="1"/>
    </location>
</feature>
<keyword evidence="4" id="KW-0732">Signal</keyword>
<keyword evidence="2" id="KW-0964">Secreted</keyword>
<dbReference type="SMART" id="SM00020">
    <property type="entry name" value="Tryp_SPc"/>
    <property type="match status" value="1"/>
</dbReference>
<dbReference type="InterPro" id="IPR009003">
    <property type="entry name" value="Peptidase_S1_PA"/>
</dbReference>
<keyword evidence="8" id="KW-1015">Disulfide bond</keyword>
<evidence type="ECO:0000313" key="12">
    <source>
        <dbReference type="EMBL" id="JAS55548.1"/>
    </source>
</evidence>
<proteinExistence type="inferred from homology"/>
<feature type="transmembrane region" description="Helical" evidence="10">
    <location>
        <begin position="45"/>
        <end position="63"/>
    </location>
</feature>
<evidence type="ECO:0000256" key="8">
    <source>
        <dbReference type="ARBA" id="ARBA00023157"/>
    </source>
</evidence>
<reference evidence="12" key="1">
    <citation type="submission" date="2015-11" db="EMBL/GenBank/DDBJ databases">
        <title>De novo transcriptome assembly of four potential Pierce s Disease insect vectors from Arizona vineyards.</title>
        <authorList>
            <person name="Tassone E.E."/>
        </authorList>
    </citation>
    <scope>NUCLEOTIDE SEQUENCE</scope>
</reference>
<dbReference type="AlphaFoldDB" id="A0A1B6FZD3"/>
<evidence type="ECO:0000256" key="10">
    <source>
        <dbReference type="SAM" id="Phobius"/>
    </source>
</evidence>